<feature type="compositionally biased region" description="Polar residues" evidence="1">
    <location>
        <begin position="44"/>
        <end position="59"/>
    </location>
</feature>
<proteinExistence type="predicted"/>
<comment type="caution">
    <text evidence="2">The sequence shown here is derived from an EMBL/GenBank/DDBJ whole genome shotgun (WGS) entry which is preliminary data.</text>
</comment>
<evidence type="ECO:0000256" key="1">
    <source>
        <dbReference type="SAM" id="MobiDB-lite"/>
    </source>
</evidence>
<feature type="compositionally biased region" description="Basic residues" evidence="1">
    <location>
        <begin position="1"/>
        <end position="13"/>
    </location>
</feature>
<accession>A0AAV4D330</accession>
<feature type="region of interest" description="Disordered" evidence="1">
    <location>
        <begin position="1"/>
        <end position="59"/>
    </location>
</feature>
<sequence length="90" mass="9905">MHRVATKVRKKRLGQTGSKMDEQQLHNGRGRHKIGGNGRHLKRSTSCSGWKKPPSSQSQWIAVPPEVCRDSSVRVQAPPSSLGLILGLKV</sequence>
<dbReference type="AlphaFoldDB" id="A0AAV4D330"/>
<feature type="compositionally biased region" description="Basic residues" evidence="1">
    <location>
        <begin position="28"/>
        <end position="43"/>
    </location>
</feature>
<protein>
    <submittedName>
        <fullName evidence="2">Uncharacterized protein</fullName>
    </submittedName>
</protein>
<name>A0AAV4D330_9GAST</name>
<gene>
    <name evidence="2" type="ORF">PoB_006508700</name>
</gene>
<reference evidence="2 3" key="1">
    <citation type="journal article" date="2021" name="Elife">
        <title>Chloroplast acquisition without the gene transfer in kleptoplastic sea slugs, Plakobranchus ocellatus.</title>
        <authorList>
            <person name="Maeda T."/>
            <person name="Takahashi S."/>
            <person name="Yoshida T."/>
            <person name="Shimamura S."/>
            <person name="Takaki Y."/>
            <person name="Nagai Y."/>
            <person name="Toyoda A."/>
            <person name="Suzuki Y."/>
            <person name="Arimoto A."/>
            <person name="Ishii H."/>
            <person name="Satoh N."/>
            <person name="Nishiyama T."/>
            <person name="Hasebe M."/>
            <person name="Maruyama T."/>
            <person name="Minagawa J."/>
            <person name="Obokata J."/>
            <person name="Shigenobu S."/>
        </authorList>
    </citation>
    <scope>NUCLEOTIDE SEQUENCE [LARGE SCALE GENOMIC DNA]</scope>
</reference>
<dbReference type="Proteomes" id="UP000735302">
    <property type="component" value="Unassembled WGS sequence"/>
</dbReference>
<organism evidence="2 3">
    <name type="scientific">Plakobranchus ocellatus</name>
    <dbReference type="NCBI Taxonomy" id="259542"/>
    <lineage>
        <taxon>Eukaryota</taxon>
        <taxon>Metazoa</taxon>
        <taxon>Spiralia</taxon>
        <taxon>Lophotrochozoa</taxon>
        <taxon>Mollusca</taxon>
        <taxon>Gastropoda</taxon>
        <taxon>Heterobranchia</taxon>
        <taxon>Euthyneura</taxon>
        <taxon>Panpulmonata</taxon>
        <taxon>Sacoglossa</taxon>
        <taxon>Placobranchoidea</taxon>
        <taxon>Plakobranchidae</taxon>
        <taxon>Plakobranchus</taxon>
    </lineage>
</organism>
<dbReference type="EMBL" id="BLXT01007322">
    <property type="protein sequence ID" value="GFO38582.1"/>
    <property type="molecule type" value="Genomic_DNA"/>
</dbReference>
<evidence type="ECO:0000313" key="3">
    <source>
        <dbReference type="Proteomes" id="UP000735302"/>
    </source>
</evidence>
<keyword evidence="3" id="KW-1185">Reference proteome</keyword>
<evidence type="ECO:0000313" key="2">
    <source>
        <dbReference type="EMBL" id="GFO38582.1"/>
    </source>
</evidence>